<evidence type="ECO:0000313" key="12">
    <source>
        <dbReference type="EMBL" id="MDC8011477.1"/>
    </source>
</evidence>
<evidence type="ECO:0000256" key="8">
    <source>
        <dbReference type="ARBA" id="ARBA00022989"/>
    </source>
</evidence>
<keyword evidence="7" id="KW-0418">Kinase</keyword>
<dbReference type="GO" id="GO:0000155">
    <property type="term" value="F:phosphorelay sensor kinase activity"/>
    <property type="evidence" value="ECO:0007669"/>
    <property type="project" value="InterPro"/>
</dbReference>
<dbReference type="InterPro" id="IPR003661">
    <property type="entry name" value="HisK_dim/P_dom"/>
</dbReference>
<evidence type="ECO:0000313" key="13">
    <source>
        <dbReference type="Proteomes" id="UP001139971"/>
    </source>
</evidence>
<evidence type="ECO:0000256" key="3">
    <source>
        <dbReference type="ARBA" id="ARBA00012438"/>
    </source>
</evidence>
<evidence type="ECO:0000256" key="9">
    <source>
        <dbReference type="ARBA" id="ARBA00023136"/>
    </source>
</evidence>
<dbReference type="Gene3D" id="1.10.287.130">
    <property type="match status" value="1"/>
</dbReference>
<feature type="transmembrane region" description="Helical" evidence="10">
    <location>
        <begin position="163"/>
        <end position="185"/>
    </location>
</feature>
<evidence type="ECO:0000256" key="1">
    <source>
        <dbReference type="ARBA" id="ARBA00000085"/>
    </source>
</evidence>
<dbReference type="Pfam" id="PF00512">
    <property type="entry name" value="HisKA"/>
    <property type="match status" value="1"/>
</dbReference>
<dbReference type="PRINTS" id="PR00344">
    <property type="entry name" value="BCTRLSENSOR"/>
</dbReference>
<dbReference type="InterPro" id="IPR050428">
    <property type="entry name" value="TCS_sensor_his_kinase"/>
</dbReference>
<dbReference type="InterPro" id="IPR003594">
    <property type="entry name" value="HATPase_dom"/>
</dbReference>
<dbReference type="SUPFAM" id="SSF55874">
    <property type="entry name" value="ATPase domain of HSP90 chaperone/DNA topoisomerase II/histidine kinase"/>
    <property type="match status" value="1"/>
</dbReference>
<feature type="transmembrane region" description="Helical" evidence="10">
    <location>
        <begin position="53"/>
        <end position="73"/>
    </location>
</feature>
<dbReference type="InterPro" id="IPR004358">
    <property type="entry name" value="Sig_transdc_His_kin-like_C"/>
</dbReference>
<dbReference type="GO" id="GO:0005524">
    <property type="term" value="F:ATP binding"/>
    <property type="evidence" value="ECO:0007669"/>
    <property type="project" value="UniProtKB-KW"/>
</dbReference>
<dbReference type="SUPFAM" id="SSF47384">
    <property type="entry name" value="Homodimeric domain of signal transducing histidine kinase"/>
    <property type="match status" value="1"/>
</dbReference>
<dbReference type="InterPro" id="IPR005467">
    <property type="entry name" value="His_kinase_dom"/>
</dbReference>
<comment type="caution">
    <text evidence="12">The sequence shown here is derived from an EMBL/GenBank/DDBJ whole genome shotgun (WGS) entry which is preliminary data.</text>
</comment>
<keyword evidence="4" id="KW-0597">Phosphoprotein</keyword>
<accession>A0A9X3YH81</accession>
<dbReference type="InterPro" id="IPR036890">
    <property type="entry name" value="HATPase_C_sf"/>
</dbReference>
<dbReference type="PANTHER" id="PTHR45436:SF1">
    <property type="entry name" value="SENSOR PROTEIN QSEC"/>
    <property type="match status" value="1"/>
</dbReference>
<protein>
    <recommendedName>
        <fullName evidence="3">histidine kinase</fullName>
        <ecNumber evidence="3">2.7.13.3</ecNumber>
    </recommendedName>
</protein>
<evidence type="ECO:0000256" key="4">
    <source>
        <dbReference type="ARBA" id="ARBA00022553"/>
    </source>
</evidence>
<name>A0A9X3YH81_9GAMM</name>
<dbReference type="SMART" id="SM00388">
    <property type="entry name" value="HisKA"/>
    <property type="match status" value="1"/>
</dbReference>
<dbReference type="RefSeq" id="WP_263542701.1">
    <property type="nucleotide sequence ID" value="NZ_JAOVZO020000003.1"/>
</dbReference>
<dbReference type="Gene3D" id="3.30.565.10">
    <property type="entry name" value="Histidine kinase-like ATPase, C-terminal domain"/>
    <property type="match status" value="1"/>
</dbReference>
<keyword evidence="5" id="KW-0808">Transferase</keyword>
<evidence type="ECO:0000256" key="7">
    <source>
        <dbReference type="ARBA" id="ARBA00022777"/>
    </source>
</evidence>
<sequence>MTQQRTSRDADRRSFGPAALARTLAWLRLCAVLGQTATVVFVGRYLQLPLAEAALFGGIGVLAAFGLAVLWRLRQPWPITTTEVMAHIGVDTVVLSWLLYLTGGASNPFVGLLLMPITLAATALKLRDVAVIAALSCAAYLVLMQWNVPLAGTQLEGTDARTFGLHVLGMAASFAISAVLLGGFISRLAEALREKQVETQRIRERALRDEGILAIATQAAGAAHELNTPLSTMRTLVAELRREHPDGVLGEDLALLSSQLERCRETLRELVAVGKAQLEQAGERVSVADFVNGCGDRLQLLRPEILYKVTLPDDASEWIVEVPAGLRHAVINLLNNAAEASLANDSAEVDVAVAREGAQLVLRVRDHGRGIAHADRLGTRFESSKSTGLGIGFALADATAERLGGDLVISAADGGGTETRLSVPLQSVRLTIH</sequence>
<proteinExistence type="predicted"/>
<dbReference type="Pfam" id="PF25323">
    <property type="entry name" value="6TM_PilS"/>
    <property type="match status" value="1"/>
</dbReference>
<keyword evidence="12" id="KW-0547">Nucleotide-binding</keyword>
<comment type="subcellular location">
    <subcellularLocation>
        <location evidence="2">Membrane</location>
    </subcellularLocation>
</comment>
<dbReference type="CDD" id="cd00082">
    <property type="entry name" value="HisKA"/>
    <property type="match status" value="1"/>
</dbReference>
<comment type="catalytic activity">
    <reaction evidence="1">
        <text>ATP + protein L-histidine = ADP + protein N-phospho-L-histidine.</text>
        <dbReference type="EC" id="2.7.13.3"/>
    </reaction>
</comment>
<dbReference type="PANTHER" id="PTHR45436">
    <property type="entry name" value="SENSOR HISTIDINE KINASE YKOH"/>
    <property type="match status" value="1"/>
</dbReference>
<feature type="transmembrane region" description="Helical" evidence="10">
    <location>
        <begin position="93"/>
        <end position="114"/>
    </location>
</feature>
<evidence type="ECO:0000256" key="6">
    <source>
        <dbReference type="ARBA" id="ARBA00022692"/>
    </source>
</evidence>
<keyword evidence="13" id="KW-1185">Reference proteome</keyword>
<organism evidence="12 13">
    <name type="scientific">Tahibacter soli</name>
    <dbReference type="NCBI Taxonomy" id="2983605"/>
    <lineage>
        <taxon>Bacteria</taxon>
        <taxon>Pseudomonadati</taxon>
        <taxon>Pseudomonadota</taxon>
        <taxon>Gammaproteobacteria</taxon>
        <taxon>Lysobacterales</taxon>
        <taxon>Rhodanobacteraceae</taxon>
        <taxon>Tahibacter</taxon>
    </lineage>
</organism>
<dbReference type="Proteomes" id="UP001139971">
    <property type="component" value="Unassembled WGS sequence"/>
</dbReference>
<keyword evidence="8 10" id="KW-1133">Transmembrane helix</keyword>
<evidence type="ECO:0000256" key="5">
    <source>
        <dbReference type="ARBA" id="ARBA00022679"/>
    </source>
</evidence>
<keyword evidence="12" id="KW-0067">ATP-binding</keyword>
<gene>
    <name evidence="12" type="ORF">OD750_002825</name>
</gene>
<feature type="transmembrane region" description="Helical" evidence="10">
    <location>
        <begin position="25"/>
        <end position="46"/>
    </location>
</feature>
<feature type="transmembrane region" description="Helical" evidence="10">
    <location>
        <begin position="126"/>
        <end position="143"/>
    </location>
</feature>
<keyword evidence="9 10" id="KW-0472">Membrane</keyword>
<dbReference type="PROSITE" id="PS50109">
    <property type="entry name" value="HIS_KIN"/>
    <property type="match status" value="1"/>
</dbReference>
<dbReference type="EC" id="2.7.13.3" evidence="3"/>
<keyword evidence="6 10" id="KW-0812">Transmembrane</keyword>
<dbReference type="InterPro" id="IPR036097">
    <property type="entry name" value="HisK_dim/P_sf"/>
</dbReference>
<evidence type="ECO:0000256" key="10">
    <source>
        <dbReference type="SAM" id="Phobius"/>
    </source>
</evidence>
<reference evidence="12" key="1">
    <citation type="submission" date="2023-02" db="EMBL/GenBank/DDBJ databases">
        <title>Tahibacter soli sp. nov. isolated from soil.</title>
        <authorList>
            <person name="Baek J.H."/>
            <person name="Lee J.K."/>
            <person name="Choi D.G."/>
            <person name="Jeon C.O."/>
        </authorList>
    </citation>
    <scope>NUCLEOTIDE SEQUENCE</scope>
    <source>
        <strain evidence="12">BL</strain>
    </source>
</reference>
<dbReference type="SMART" id="SM00387">
    <property type="entry name" value="HATPase_c"/>
    <property type="match status" value="1"/>
</dbReference>
<evidence type="ECO:0000259" key="11">
    <source>
        <dbReference type="PROSITE" id="PS50109"/>
    </source>
</evidence>
<feature type="domain" description="Histidine kinase" evidence="11">
    <location>
        <begin position="221"/>
        <end position="427"/>
    </location>
</feature>
<evidence type="ECO:0000256" key="2">
    <source>
        <dbReference type="ARBA" id="ARBA00004370"/>
    </source>
</evidence>
<dbReference type="AlphaFoldDB" id="A0A9X3YH81"/>
<dbReference type="GO" id="GO:0005886">
    <property type="term" value="C:plasma membrane"/>
    <property type="evidence" value="ECO:0007669"/>
    <property type="project" value="TreeGrafter"/>
</dbReference>
<dbReference type="EMBL" id="JAOVZO020000003">
    <property type="protein sequence ID" value="MDC8011477.1"/>
    <property type="molecule type" value="Genomic_DNA"/>
</dbReference>
<dbReference type="Pfam" id="PF02518">
    <property type="entry name" value="HATPase_c"/>
    <property type="match status" value="1"/>
</dbReference>